<dbReference type="InterPro" id="IPR043128">
    <property type="entry name" value="Rev_trsase/Diguanyl_cyclase"/>
</dbReference>
<sequence length="387" mass="44582">MIKQMKQLLDARTFANARVTEIKNEYAKIDNDWLVVHFKITFYMALTTLLVEILLSFYVIQTQLRTTPVSLYFLKYVIVPTILNSGLLIIGYKLIKTQRYTSLQKIYGISIIATFVAFVITSIHNIYSPIYMIYLISIVLTSIYSNHNLTRNMSCLSIVLFLLSEFVIVWDPIKQSIFDSPLRLVSIILIFITLLLFSVTCIISMDFLRKKNTVSINLEIERYELEHRLRFDELTGIYNRMTLNATLNTISEKHNDNYFIMAMADLDHFKKINDQFGHHLGDLCLKAFAEALKDVSPNSLAFRFGGDEFCLLFQDISMNDAIVICQIVQSKLTDIQLDESTTFTMHASFGLAEFSPTISVTELFLRADSALYEAKEKRNMVTVFSQK</sequence>
<protein>
    <recommendedName>
        <fullName evidence="2">GGDEF domain-containing protein</fullName>
    </recommendedName>
</protein>
<organism evidence="3 4">
    <name type="scientific">Candidatus Enterococcus lowellii</name>
    <dbReference type="NCBI Taxonomy" id="2230877"/>
    <lineage>
        <taxon>Bacteria</taxon>
        <taxon>Bacillati</taxon>
        <taxon>Bacillota</taxon>
        <taxon>Bacilli</taxon>
        <taxon>Lactobacillales</taxon>
        <taxon>Enterococcaceae</taxon>
        <taxon>Enterococcus</taxon>
    </lineage>
</organism>
<dbReference type="InterPro" id="IPR050469">
    <property type="entry name" value="Diguanylate_Cyclase"/>
</dbReference>
<gene>
    <name evidence="3" type="ORF">DOK78_001392</name>
</gene>
<reference evidence="3 4" key="1">
    <citation type="submission" date="2024-03" db="EMBL/GenBank/DDBJ databases">
        <title>The Genome Sequence of Enterococcus sp. DIV2402.</title>
        <authorList>
            <consortium name="The Broad Institute Genomics Platform"/>
            <consortium name="The Broad Institute Microbial Omics Core"/>
            <consortium name="The Broad Institute Genomic Center for Infectious Diseases"/>
            <person name="Earl A."/>
            <person name="Manson A."/>
            <person name="Gilmore M."/>
            <person name="Schwartman J."/>
            <person name="Shea T."/>
            <person name="Abouelleil A."/>
            <person name="Cao P."/>
            <person name="Chapman S."/>
            <person name="Cusick C."/>
            <person name="Young S."/>
            <person name="Neafsey D."/>
            <person name="Nusbaum C."/>
            <person name="Birren B."/>
        </authorList>
    </citation>
    <scope>NUCLEOTIDE SEQUENCE [LARGE SCALE GENOMIC DNA]</scope>
    <source>
        <strain evidence="3 4">DIV2402</strain>
    </source>
</reference>
<feature type="transmembrane region" description="Helical" evidence="1">
    <location>
        <begin position="106"/>
        <end position="123"/>
    </location>
</feature>
<dbReference type="PANTHER" id="PTHR45138:SF9">
    <property type="entry name" value="DIGUANYLATE CYCLASE DGCM-RELATED"/>
    <property type="match status" value="1"/>
</dbReference>
<dbReference type="NCBIfam" id="TIGR00254">
    <property type="entry name" value="GGDEF"/>
    <property type="match status" value="1"/>
</dbReference>
<feature type="transmembrane region" description="Helical" evidence="1">
    <location>
        <begin position="129"/>
        <end position="146"/>
    </location>
</feature>
<keyword evidence="4" id="KW-1185">Reference proteome</keyword>
<keyword evidence="1" id="KW-0812">Transmembrane</keyword>
<feature type="transmembrane region" description="Helical" evidence="1">
    <location>
        <begin position="182"/>
        <end position="203"/>
    </location>
</feature>
<dbReference type="InterPro" id="IPR029787">
    <property type="entry name" value="Nucleotide_cyclase"/>
</dbReference>
<dbReference type="EMBL" id="CP147251">
    <property type="protein sequence ID" value="WYJ76756.1"/>
    <property type="molecule type" value="Genomic_DNA"/>
</dbReference>
<evidence type="ECO:0000256" key="1">
    <source>
        <dbReference type="SAM" id="Phobius"/>
    </source>
</evidence>
<feature type="transmembrane region" description="Helical" evidence="1">
    <location>
        <begin position="153"/>
        <end position="170"/>
    </location>
</feature>
<evidence type="ECO:0000259" key="2">
    <source>
        <dbReference type="PROSITE" id="PS50887"/>
    </source>
</evidence>
<evidence type="ECO:0000313" key="3">
    <source>
        <dbReference type="EMBL" id="WYJ76756.1"/>
    </source>
</evidence>
<dbReference type="SUPFAM" id="SSF55073">
    <property type="entry name" value="Nucleotide cyclase"/>
    <property type="match status" value="1"/>
</dbReference>
<feature type="domain" description="GGDEF" evidence="2">
    <location>
        <begin position="257"/>
        <end position="386"/>
    </location>
</feature>
<dbReference type="Gene3D" id="3.30.70.270">
    <property type="match status" value="1"/>
</dbReference>
<keyword evidence="1" id="KW-0472">Membrane</keyword>
<accession>A0ABZ2SLP2</accession>
<feature type="transmembrane region" description="Helical" evidence="1">
    <location>
        <begin position="72"/>
        <end position="94"/>
    </location>
</feature>
<dbReference type="Proteomes" id="UP000664701">
    <property type="component" value="Chromosome"/>
</dbReference>
<name>A0ABZ2SLP2_9ENTE</name>
<dbReference type="InterPro" id="IPR000160">
    <property type="entry name" value="GGDEF_dom"/>
</dbReference>
<keyword evidence="1" id="KW-1133">Transmembrane helix</keyword>
<proteinExistence type="predicted"/>
<dbReference type="PANTHER" id="PTHR45138">
    <property type="entry name" value="REGULATORY COMPONENTS OF SENSORY TRANSDUCTION SYSTEM"/>
    <property type="match status" value="1"/>
</dbReference>
<feature type="transmembrane region" description="Helical" evidence="1">
    <location>
        <begin position="40"/>
        <end position="60"/>
    </location>
</feature>
<dbReference type="Pfam" id="PF00990">
    <property type="entry name" value="GGDEF"/>
    <property type="match status" value="1"/>
</dbReference>
<dbReference type="CDD" id="cd01949">
    <property type="entry name" value="GGDEF"/>
    <property type="match status" value="1"/>
</dbReference>
<evidence type="ECO:0000313" key="4">
    <source>
        <dbReference type="Proteomes" id="UP000664701"/>
    </source>
</evidence>
<dbReference type="SMART" id="SM00267">
    <property type="entry name" value="GGDEF"/>
    <property type="match status" value="1"/>
</dbReference>
<dbReference type="RefSeq" id="WP_207941052.1">
    <property type="nucleotide sequence ID" value="NZ_CP147251.1"/>
</dbReference>
<dbReference type="PROSITE" id="PS50887">
    <property type="entry name" value="GGDEF"/>
    <property type="match status" value="1"/>
</dbReference>